<sequence>MKLRVMNSKNETPNNSVAQTQLASPSQRCASTFVPFNFIKMYFTPRHTKFNSTQFQVYVRDNY</sequence>
<dbReference type="EMBL" id="VSRR010007447">
    <property type="protein sequence ID" value="MPC46905.1"/>
    <property type="molecule type" value="Genomic_DNA"/>
</dbReference>
<evidence type="ECO:0000313" key="3">
    <source>
        <dbReference type="Proteomes" id="UP000324222"/>
    </source>
</evidence>
<comment type="caution">
    <text evidence="2">The sequence shown here is derived from an EMBL/GenBank/DDBJ whole genome shotgun (WGS) entry which is preliminary data.</text>
</comment>
<reference evidence="2 3" key="1">
    <citation type="submission" date="2019-05" db="EMBL/GenBank/DDBJ databases">
        <title>Another draft genome of Portunus trituberculatus and its Hox gene families provides insights of decapod evolution.</title>
        <authorList>
            <person name="Jeong J.-H."/>
            <person name="Song I."/>
            <person name="Kim S."/>
            <person name="Choi T."/>
            <person name="Kim D."/>
            <person name="Ryu S."/>
            <person name="Kim W."/>
        </authorList>
    </citation>
    <scope>NUCLEOTIDE SEQUENCE [LARGE SCALE GENOMIC DNA]</scope>
    <source>
        <tissue evidence="2">Muscle</tissue>
    </source>
</reference>
<accession>A0A5B7FN58</accession>
<name>A0A5B7FN58_PORTR</name>
<gene>
    <name evidence="2" type="ORF">E2C01_040636</name>
</gene>
<feature type="compositionally biased region" description="Polar residues" evidence="1">
    <location>
        <begin position="7"/>
        <end position="23"/>
    </location>
</feature>
<keyword evidence="3" id="KW-1185">Reference proteome</keyword>
<organism evidence="2 3">
    <name type="scientific">Portunus trituberculatus</name>
    <name type="common">Swimming crab</name>
    <name type="synonym">Neptunus trituberculatus</name>
    <dbReference type="NCBI Taxonomy" id="210409"/>
    <lineage>
        <taxon>Eukaryota</taxon>
        <taxon>Metazoa</taxon>
        <taxon>Ecdysozoa</taxon>
        <taxon>Arthropoda</taxon>
        <taxon>Crustacea</taxon>
        <taxon>Multicrustacea</taxon>
        <taxon>Malacostraca</taxon>
        <taxon>Eumalacostraca</taxon>
        <taxon>Eucarida</taxon>
        <taxon>Decapoda</taxon>
        <taxon>Pleocyemata</taxon>
        <taxon>Brachyura</taxon>
        <taxon>Eubrachyura</taxon>
        <taxon>Portunoidea</taxon>
        <taxon>Portunidae</taxon>
        <taxon>Portuninae</taxon>
        <taxon>Portunus</taxon>
    </lineage>
</organism>
<evidence type="ECO:0000313" key="2">
    <source>
        <dbReference type="EMBL" id="MPC46905.1"/>
    </source>
</evidence>
<evidence type="ECO:0000256" key="1">
    <source>
        <dbReference type="SAM" id="MobiDB-lite"/>
    </source>
</evidence>
<feature type="region of interest" description="Disordered" evidence="1">
    <location>
        <begin position="1"/>
        <end position="23"/>
    </location>
</feature>
<dbReference type="AlphaFoldDB" id="A0A5B7FN58"/>
<protein>
    <submittedName>
        <fullName evidence="2">Uncharacterized protein</fullName>
    </submittedName>
</protein>
<proteinExistence type="predicted"/>
<dbReference type="Proteomes" id="UP000324222">
    <property type="component" value="Unassembled WGS sequence"/>
</dbReference>